<dbReference type="AlphaFoldDB" id="A0A0B7C341"/>
<evidence type="ECO:0000313" key="1">
    <source>
        <dbReference type="EMBL" id="CEK99874.1"/>
    </source>
</evidence>
<proteinExistence type="predicted"/>
<reference evidence="1" key="1">
    <citation type="submission" date="2014-12" db="EMBL/GenBank/DDBJ databases">
        <title>Insight into the proteome of Arion vulgaris.</title>
        <authorList>
            <person name="Aradska J."/>
            <person name="Bulat T."/>
            <person name="Smidak R."/>
            <person name="Sarate P."/>
            <person name="Gangsoo J."/>
            <person name="Sialana F."/>
            <person name="Bilban M."/>
            <person name="Lubec G."/>
        </authorList>
    </citation>
    <scope>NUCLEOTIDE SEQUENCE</scope>
    <source>
        <tissue evidence="1">Skin</tissue>
    </source>
</reference>
<organism evidence="1">
    <name type="scientific">Arion vulgaris</name>
    <dbReference type="NCBI Taxonomy" id="1028688"/>
    <lineage>
        <taxon>Eukaryota</taxon>
        <taxon>Metazoa</taxon>
        <taxon>Spiralia</taxon>
        <taxon>Lophotrochozoa</taxon>
        <taxon>Mollusca</taxon>
        <taxon>Gastropoda</taxon>
        <taxon>Heterobranchia</taxon>
        <taxon>Euthyneura</taxon>
        <taxon>Panpulmonata</taxon>
        <taxon>Eupulmonata</taxon>
        <taxon>Stylommatophora</taxon>
        <taxon>Helicina</taxon>
        <taxon>Arionoidea</taxon>
        <taxon>Arionidae</taxon>
        <taxon>Arion</taxon>
    </lineage>
</organism>
<protein>
    <submittedName>
        <fullName evidence="1">Uncharacterized protein</fullName>
    </submittedName>
</protein>
<dbReference type="Gene3D" id="2.60.40.60">
    <property type="entry name" value="Cadherins"/>
    <property type="match status" value="1"/>
</dbReference>
<gene>
    <name evidence="1" type="primary">ORF222335</name>
</gene>
<dbReference type="CDD" id="cd11304">
    <property type="entry name" value="Cadherin_repeat"/>
    <property type="match status" value="1"/>
</dbReference>
<dbReference type="EMBL" id="HACG01053003">
    <property type="protein sequence ID" value="CEK99874.1"/>
    <property type="molecule type" value="Transcribed_RNA"/>
</dbReference>
<sequence>DRGVPSMNGTMIVYVEVTYVYDSSVNIVPSGGKVSITLSEDTAIGTAVAKIDVQNNDSMSNLNFTITSGNNGNNFTID</sequence>
<feature type="non-terminal residue" evidence="1">
    <location>
        <position position="78"/>
    </location>
</feature>
<accession>A0A0B7C341</accession>
<feature type="non-terminal residue" evidence="1">
    <location>
        <position position="1"/>
    </location>
</feature>
<name>A0A0B7C341_9EUPU</name>